<evidence type="ECO:0000313" key="1">
    <source>
        <dbReference type="EMBL" id="KAJ8686967.1"/>
    </source>
</evidence>
<evidence type="ECO:0000313" key="2">
    <source>
        <dbReference type="Proteomes" id="UP001239111"/>
    </source>
</evidence>
<sequence>MLGLLFAGTIRSRLTVPGSQHHQQQQEANTSASSSPTGQPRRSIVRVGTMRLGGGSSTNQQQHYCCSVNRVNRETKTAGTLAAVVGGFVACWLPFFILYLATPFMPVEPPGPLMPALTWLGWMNSAMNPFIYAFYSADFRLAFWRLTCRHCWRGRFDSMNIAGPGGATYGAGLSAGGPGGPNSQAANWRRQTSRA</sequence>
<proteinExistence type="predicted"/>
<organism evidence="1 2">
    <name type="scientific">Eretmocerus hayati</name>
    <dbReference type="NCBI Taxonomy" id="131215"/>
    <lineage>
        <taxon>Eukaryota</taxon>
        <taxon>Metazoa</taxon>
        <taxon>Ecdysozoa</taxon>
        <taxon>Arthropoda</taxon>
        <taxon>Hexapoda</taxon>
        <taxon>Insecta</taxon>
        <taxon>Pterygota</taxon>
        <taxon>Neoptera</taxon>
        <taxon>Endopterygota</taxon>
        <taxon>Hymenoptera</taxon>
        <taxon>Apocrita</taxon>
        <taxon>Proctotrupomorpha</taxon>
        <taxon>Chalcidoidea</taxon>
        <taxon>Aphelinidae</taxon>
        <taxon>Aphelininae</taxon>
        <taxon>Eretmocerus</taxon>
    </lineage>
</organism>
<gene>
    <name evidence="1" type="ORF">QAD02_022761</name>
</gene>
<reference evidence="1" key="1">
    <citation type="submission" date="2023-04" db="EMBL/GenBank/DDBJ databases">
        <title>A chromosome-level genome assembly of the parasitoid wasp Eretmocerus hayati.</title>
        <authorList>
            <person name="Zhong Y."/>
            <person name="Liu S."/>
            <person name="Liu Y."/>
        </authorList>
    </citation>
    <scope>NUCLEOTIDE SEQUENCE</scope>
    <source>
        <strain evidence="1">ZJU_SS_LIU_2023</strain>
    </source>
</reference>
<comment type="caution">
    <text evidence="1">The sequence shown here is derived from an EMBL/GenBank/DDBJ whole genome shotgun (WGS) entry which is preliminary data.</text>
</comment>
<name>A0ACC2PX94_9HYME</name>
<keyword evidence="2" id="KW-1185">Reference proteome</keyword>
<protein>
    <submittedName>
        <fullName evidence="1">Uncharacterized protein</fullName>
    </submittedName>
</protein>
<dbReference type="EMBL" id="CM056741">
    <property type="protein sequence ID" value="KAJ8686967.1"/>
    <property type="molecule type" value="Genomic_DNA"/>
</dbReference>
<accession>A0ACC2PX94</accession>
<dbReference type="Proteomes" id="UP001239111">
    <property type="component" value="Chromosome 1"/>
</dbReference>